<proteinExistence type="predicted"/>
<evidence type="ECO:0000313" key="2">
    <source>
        <dbReference type="Proteomes" id="UP000243626"/>
    </source>
</evidence>
<keyword evidence="2" id="KW-1185">Reference proteome</keyword>
<dbReference type="AlphaFoldDB" id="A0AAF0YIL2"/>
<protein>
    <submittedName>
        <fullName evidence="1">Uncharacterized protein</fullName>
    </submittedName>
</protein>
<dbReference type="EMBL" id="CP136964">
    <property type="protein sequence ID" value="WOS96221.1"/>
    <property type="molecule type" value="Genomic_DNA"/>
</dbReference>
<organism evidence="1 2">
    <name type="scientific">Nosocomiicoccus massiliensis</name>
    <dbReference type="NCBI Taxonomy" id="1232430"/>
    <lineage>
        <taxon>Bacteria</taxon>
        <taxon>Bacillati</taxon>
        <taxon>Bacillota</taxon>
        <taxon>Bacilli</taxon>
        <taxon>Bacillales</taxon>
        <taxon>Staphylococcaceae</taxon>
        <taxon>Nosocomiicoccus</taxon>
    </lineage>
</organism>
<dbReference type="RefSeq" id="WP_102167258.1">
    <property type="nucleotide sequence ID" value="NZ_CP136964.1"/>
</dbReference>
<name>A0AAF0YIL2_9STAP</name>
<evidence type="ECO:0000313" key="1">
    <source>
        <dbReference type="EMBL" id="WOS96221.1"/>
    </source>
</evidence>
<accession>A0AAF0YIL2</accession>
<reference evidence="2" key="1">
    <citation type="submission" date="2017-09" db="EMBL/GenBank/DDBJ databases">
        <title>Bacterial strain isolated from the female urinary microbiota.</title>
        <authorList>
            <person name="Thomas-White K."/>
            <person name="Kumar N."/>
            <person name="Forster S."/>
            <person name="Putonti C."/>
            <person name="Lawley T."/>
            <person name="Wolfe A.J."/>
        </authorList>
    </citation>
    <scope>NUCLEOTIDE SEQUENCE [LARGE SCALE GENOMIC DNA]</scope>
    <source>
        <strain evidence="2">UMB0959</strain>
    </source>
</reference>
<dbReference type="KEGG" id="nmy:CJ229_000325"/>
<sequence>MFTDDSVICVGEIGFSPTIRIIVGEWIFSPSQNGLSSENFLFTDGKDSIVGEKPETQNFTDDSTVTVGELNFRRRFPY</sequence>
<dbReference type="Proteomes" id="UP000243626">
    <property type="component" value="Chromosome"/>
</dbReference>
<gene>
    <name evidence="1" type="ORF">CJ229_000325</name>
</gene>